<protein>
    <submittedName>
        <fullName evidence="2">Uncharacterized protein</fullName>
    </submittedName>
</protein>
<dbReference type="OrthoDB" id="292740at2"/>
<organism evidence="2 3">
    <name type="scientific">Pirellulimonas nuda</name>
    <dbReference type="NCBI Taxonomy" id="2528009"/>
    <lineage>
        <taxon>Bacteria</taxon>
        <taxon>Pseudomonadati</taxon>
        <taxon>Planctomycetota</taxon>
        <taxon>Planctomycetia</taxon>
        <taxon>Pirellulales</taxon>
        <taxon>Lacipirellulaceae</taxon>
        <taxon>Pirellulimonas</taxon>
    </lineage>
</organism>
<feature type="transmembrane region" description="Helical" evidence="1">
    <location>
        <begin position="12"/>
        <end position="38"/>
    </location>
</feature>
<sequence>MDETLVKRIAPAAGVMQVILFGLLSGPLFFAGVVVFLVKGQDAVAPGAAHPLTTAALVVGLVALVAQNIVATLVRERAQAQAAGLPKDDEAFAPQSNRGAGVTEQLGALVSGYQVALIVSAAVLEGATFFNLIAYLLEQVPWSLAMAGLLWVAMAVKFPTAGRVAGWVGQSRREIEEKRSLR</sequence>
<dbReference type="KEGG" id="pnd:Pla175_04350"/>
<dbReference type="Proteomes" id="UP000317429">
    <property type="component" value="Chromosome"/>
</dbReference>
<keyword evidence="1" id="KW-0812">Transmembrane</keyword>
<dbReference type="RefSeq" id="WP_145280895.1">
    <property type="nucleotide sequence ID" value="NZ_CP036291.1"/>
</dbReference>
<name>A0A518D6H1_9BACT</name>
<dbReference type="EMBL" id="CP036291">
    <property type="protein sequence ID" value="QDU87080.1"/>
    <property type="molecule type" value="Genomic_DNA"/>
</dbReference>
<evidence type="ECO:0000256" key="1">
    <source>
        <dbReference type="SAM" id="Phobius"/>
    </source>
</evidence>
<feature type="transmembrane region" description="Helical" evidence="1">
    <location>
        <begin position="115"/>
        <end position="137"/>
    </location>
</feature>
<keyword evidence="3" id="KW-1185">Reference proteome</keyword>
<keyword evidence="1" id="KW-1133">Transmembrane helix</keyword>
<evidence type="ECO:0000313" key="3">
    <source>
        <dbReference type="Proteomes" id="UP000317429"/>
    </source>
</evidence>
<evidence type="ECO:0000313" key="2">
    <source>
        <dbReference type="EMBL" id="QDU87080.1"/>
    </source>
</evidence>
<accession>A0A518D6H1</accession>
<reference evidence="2 3" key="1">
    <citation type="submission" date="2019-02" db="EMBL/GenBank/DDBJ databases">
        <title>Deep-cultivation of Planctomycetes and their phenomic and genomic characterization uncovers novel biology.</title>
        <authorList>
            <person name="Wiegand S."/>
            <person name="Jogler M."/>
            <person name="Boedeker C."/>
            <person name="Pinto D."/>
            <person name="Vollmers J."/>
            <person name="Rivas-Marin E."/>
            <person name="Kohn T."/>
            <person name="Peeters S.H."/>
            <person name="Heuer A."/>
            <person name="Rast P."/>
            <person name="Oberbeckmann S."/>
            <person name="Bunk B."/>
            <person name="Jeske O."/>
            <person name="Meyerdierks A."/>
            <person name="Storesund J.E."/>
            <person name="Kallscheuer N."/>
            <person name="Luecker S."/>
            <person name="Lage O.M."/>
            <person name="Pohl T."/>
            <person name="Merkel B.J."/>
            <person name="Hornburger P."/>
            <person name="Mueller R.-W."/>
            <person name="Bruemmer F."/>
            <person name="Labrenz M."/>
            <person name="Spormann A.M."/>
            <person name="Op den Camp H."/>
            <person name="Overmann J."/>
            <person name="Amann R."/>
            <person name="Jetten M.S.M."/>
            <person name="Mascher T."/>
            <person name="Medema M.H."/>
            <person name="Devos D.P."/>
            <person name="Kaster A.-K."/>
            <person name="Ovreas L."/>
            <person name="Rohde M."/>
            <person name="Galperin M.Y."/>
            <person name="Jogler C."/>
        </authorList>
    </citation>
    <scope>NUCLEOTIDE SEQUENCE [LARGE SCALE GENOMIC DNA]</scope>
    <source>
        <strain evidence="2 3">Pla175</strain>
    </source>
</reference>
<proteinExistence type="predicted"/>
<dbReference type="AlphaFoldDB" id="A0A518D6H1"/>
<keyword evidence="1" id="KW-0472">Membrane</keyword>
<feature type="transmembrane region" description="Helical" evidence="1">
    <location>
        <begin position="50"/>
        <end position="74"/>
    </location>
</feature>
<feature type="transmembrane region" description="Helical" evidence="1">
    <location>
        <begin position="149"/>
        <end position="169"/>
    </location>
</feature>
<gene>
    <name evidence="2" type="ORF">Pla175_04350</name>
</gene>